<keyword evidence="16 17" id="KW-0170">Cobalt</keyword>
<feature type="binding site" evidence="17">
    <location>
        <position position="242"/>
    </location>
    <ligand>
        <name>Zn(2+)</name>
        <dbReference type="ChEBI" id="CHEBI:29105"/>
    </ligand>
</feature>
<keyword evidence="8 17" id="KW-0963">Cytoplasm</keyword>
<evidence type="ECO:0000256" key="13">
    <source>
        <dbReference type="ARBA" id="ARBA00023027"/>
    </source>
</evidence>
<gene>
    <name evidence="17 20" type="primary">aroB</name>
    <name evidence="20" type="ORF">ACFSUN_18100</name>
</gene>
<dbReference type="InterPro" id="IPR050071">
    <property type="entry name" value="Dehydroquinate_synthase"/>
</dbReference>
<dbReference type="Gene3D" id="3.40.50.1970">
    <property type="match status" value="1"/>
</dbReference>
<dbReference type="CDD" id="cd08195">
    <property type="entry name" value="DHQS"/>
    <property type="match status" value="1"/>
</dbReference>
<keyword evidence="12 17" id="KW-0862">Zinc</keyword>
<comment type="pathway">
    <text evidence="4 17">Metabolic intermediate biosynthesis; chorismate biosynthesis; chorismate from D-erythrose 4-phosphate and phosphoenolpyruvate: step 2/7.</text>
</comment>
<evidence type="ECO:0000256" key="15">
    <source>
        <dbReference type="ARBA" id="ARBA00023239"/>
    </source>
</evidence>
<evidence type="ECO:0000256" key="17">
    <source>
        <dbReference type="HAMAP-Rule" id="MF_00110"/>
    </source>
</evidence>
<evidence type="ECO:0000256" key="1">
    <source>
        <dbReference type="ARBA" id="ARBA00001393"/>
    </source>
</evidence>
<feature type="binding site" evidence="17">
    <location>
        <begin position="103"/>
        <end position="107"/>
    </location>
    <ligand>
        <name>NAD(+)</name>
        <dbReference type="ChEBI" id="CHEBI:57540"/>
    </ligand>
</feature>
<evidence type="ECO:0000256" key="9">
    <source>
        <dbReference type="ARBA" id="ARBA00022605"/>
    </source>
</evidence>
<proteinExistence type="inferred from homology"/>
<evidence type="ECO:0000256" key="7">
    <source>
        <dbReference type="ARBA" id="ARBA00017684"/>
    </source>
</evidence>
<evidence type="ECO:0000313" key="20">
    <source>
        <dbReference type="EMBL" id="MFD2630684.1"/>
    </source>
</evidence>
<evidence type="ECO:0000256" key="14">
    <source>
        <dbReference type="ARBA" id="ARBA00023141"/>
    </source>
</evidence>
<dbReference type="Gene3D" id="1.20.1090.10">
    <property type="entry name" value="Dehydroquinate synthase-like - alpha domain"/>
    <property type="match status" value="1"/>
</dbReference>
<evidence type="ECO:0000256" key="12">
    <source>
        <dbReference type="ARBA" id="ARBA00022833"/>
    </source>
</evidence>
<dbReference type="PANTHER" id="PTHR43622:SF7">
    <property type="entry name" value="3-DEHYDROQUINATE SYNTHASE, CHLOROPLASTIC"/>
    <property type="match status" value="1"/>
</dbReference>
<evidence type="ECO:0000256" key="2">
    <source>
        <dbReference type="ARBA" id="ARBA00001911"/>
    </source>
</evidence>
<keyword evidence="13 17" id="KW-0520">NAD</keyword>
<evidence type="ECO:0000256" key="8">
    <source>
        <dbReference type="ARBA" id="ARBA00022490"/>
    </source>
</evidence>
<comment type="cofactor">
    <cofactor evidence="2 17">
        <name>NAD(+)</name>
        <dbReference type="ChEBI" id="CHEBI:57540"/>
    </cofactor>
</comment>
<comment type="similarity">
    <text evidence="5 17">Belongs to the sugar phosphate cyclases superfamily. Dehydroquinate synthase family.</text>
</comment>
<evidence type="ECO:0000256" key="11">
    <source>
        <dbReference type="ARBA" id="ARBA00022741"/>
    </source>
</evidence>
<dbReference type="GO" id="GO:0003856">
    <property type="term" value="F:3-dehydroquinate synthase activity"/>
    <property type="evidence" value="ECO:0007669"/>
    <property type="project" value="UniProtKB-EC"/>
</dbReference>
<dbReference type="EC" id="4.2.3.4" evidence="6 17"/>
<keyword evidence="11 17" id="KW-0547">Nucleotide-binding</keyword>
<dbReference type="InterPro" id="IPR030960">
    <property type="entry name" value="DHQS/DOIS_N"/>
</dbReference>
<evidence type="ECO:0000256" key="5">
    <source>
        <dbReference type="ARBA" id="ARBA00005412"/>
    </source>
</evidence>
<keyword evidence="9 17" id="KW-0028">Amino-acid biosynthesis</keyword>
<dbReference type="RefSeq" id="WP_379564174.1">
    <property type="nucleotide sequence ID" value="NZ_JBHUMX010000045.1"/>
</dbReference>
<reference evidence="21" key="1">
    <citation type="journal article" date="2019" name="Int. J. Syst. Evol. Microbiol.">
        <title>The Global Catalogue of Microorganisms (GCM) 10K type strain sequencing project: providing services to taxonomists for standard genome sequencing and annotation.</title>
        <authorList>
            <consortium name="The Broad Institute Genomics Platform"/>
            <consortium name="The Broad Institute Genome Sequencing Center for Infectious Disease"/>
            <person name="Wu L."/>
            <person name="Ma J."/>
        </authorList>
    </citation>
    <scope>NUCLEOTIDE SEQUENCE [LARGE SCALE GENOMIC DNA]</scope>
    <source>
        <strain evidence="21">TISTR 1858</strain>
    </source>
</reference>
<dbReference type="NCBIfam" id="TIGR01357">
    <property type="entry name" value="aroB"/>
    <property type="match status" value="1"/>
</dbReference>
<dbReference type="Pfam" id="PF24621">
    <property type="entry name" value="DHQS_C"/>
    <property type="match status" value="1"/>
</dbReference>
<dbReference type="Pfam" id="PF01761">
    <property type="entry name" value="DHQ_synthase"/>
    <property type="match status" value="1"/>
</dbReference>
<evidence type="ECO:0000256" key="10">
    <source>
        <dbReference type="ARBA" id="ARBA00022723"/>
    </source>
</evidence>
<sequence length="359" mass="39512">MEEIHIKSSSHDYIVTMGEGIRSTLKAFLKKEYSSIFIVTDDTVGKLYLKDVLGGLEEEKNVFYTEVHAGEQSKDFETFHRLHTTALENGLDRNSLVVALGGGVVGDLAGFVAATFMRGIDYVQVPTTILAHDSSVGGKVAINHAFGKNLIGSFYPPVAVIYDTETLATLPGKEIRSGYAELIKEALITDEASVTSVLDADLNKLSSNQLRMHIKAGIATKASIVQQDERESGVRKFLNLGHTLGHAIESNYGYGKLTHGEAVAIGTLFALHVSEDIFNNELPFNDVYNWLQANRYPLDSSILVETDALINKMKADKKTVDTNIQMVLLQNIGKPINRTISDEELKNYLLSFSKRLVNS</sequence>
<dbReference type="PANTHER" id="PTHR43622">
    <property type="entry name" value="3-DEHYDROQUINATE SYNTHASE"/>
    <property type="match status" value="1"/>
</dbReference>
<evidence type="ECO:0000256" key="6">
    <source>
        <dbReference type="ARBA" id="ARBA00013031"/>
    </source>
</evidence>
<evidence type="ECO:0000256" key="3">
    <source>
        <dbReference type="ARBA" id="ARBA00004496"/>
    </source>
</evidence>
<feature type="binding site" evidence="17">
    <location>
        <position position="181"/>
    </location>
    <ligand>
        <name>Zn(2+)</name>
        <dbReference type="ChEBI" id="CHEBI:29105"/>
    </ligand>
</feature>
<organism evidence="20 21">
    <name type="scientific">Oceanobacillus kapialis</name>
    <dbReference type="NCBI Taxonomy" id="481353"/>
    <lineage>
        <taxon>Bacteria</taxon>
        <taxon>Bacillati</taxon>
        <taxon>Bacillota</taxon>
        <taxon>Bacilli</taxon>
        <taxon>Bacillales</taxon>
        <taxon>Bacillaceae</taxon>
        <taxon>Oceanobacillus</taxon>
    </lineage>
</organism>
<feature type="binding site" evidence="17">
    <location>
        <position position="148"/>
    </location>
    <ligand>
        <name>NAD(+)</name>
        <dbReference type="ChEBI" id="CHEBI:57540"/>
    </ligand>
</feature>
<comment type="subcellular location">
    <subcellularLocation>
        <location evidence="3 17">Cytoplasm</location>
    </subcellularLocation>
</comment>
<keyword evidence="14 17" id="KW-0057">Aromatic amino acid biosynthesis</keyword>
<comment type="function">
    <text evidence="17">Catalyzes the conversion of 3-deoxy-D-arabino-heptulosonate 7-phosphate (DAHP) to dehydroquinate (DHQ).</text>
</comment>
<evidence type="ECO:0000256" key="16">
    <source>
        <dbReference type="ARBA" id="ARBA00023285"/>
    </source>
</evidence>
<feature type="domain" description="3-dehydroquinate synthase C-terminal" evidence="19">
    <location>
        <begin position="178"/>
        <end position="319"/>
    </location>
</feature>
<feature type="binding site" evidence="17">
    <location>
        <begin position="127"/>
        <end position="128"/>
    </location>
    <ligand>
        <name>NAD(+)</name>
        <dbReference type="ChEBI" id="CHEBI:57540"/>
    </ligand>
</feature>
<dbReference type="PIRSF" id="PIRSF001455">
    <property type="entry name" value="DHQ_synth"/>
    <property type="match status" value="1"/>
</dbReference>
<evidence type="ECO:0000256" key="4">
    <source>
        <dbReference type="ARBA" id="ARBA00004661"/>
    </source>
</evidence>
<feature type="binding site" evidence="17">
    <location>
        <begin position="166"/>
        <end position="169"/>
    </location>
    <ligand>
        <name>NAD(+)</name>
        <dbReference type="ChEBI" id="CHEBI:57540"/>
    </ligand>
</feature>
<keyword evidence="10 17" id="KW-0479">Metal-binding</keyword>
<keyword evidence="21" id="KW-1185">Reference proteome</keyword>
<dbReference type="EMBL" id="JBHUMX010000045">
    <property type="protein sequence ID" value="MFD2630684.1"/>
    <property type="molecule type" value="Genomic_DNA"/>
</dbReference>
<protein>
    <recommendedName>
        <fullName evidence="7 17">3-dehydroquinate synthase</fullName>
        <shortName evidence="17">DHQS</shortName>
        <ecNumber evidence="6 17">4.2.3.4</ecNumber>
    </recommendedName>
</protein>
<feature type="domain" description="3-dehydroquinate synthase N-terminal" evidence="18">
    <location>
        <begin position="66"/>
        <end position="176"/>
    </location>
</feature>
<dbReference type="Proteomes" id="UP001597451">
    <property type="component" value="Unassembled WGS sequence"/>
</dbReference>
<comment type="caution">
    <text evidence="20">The sequence shown here is derived from an EMBL/GenBank/DDBJ whole genome shotgun (WGS) entry which is preliminary data.</text>
</comment>
<evidence type="ECO:0000313" key="21">
    <source>
        <dbReference type="Proteomes" id="UP001597451"/>
    </source>
</evidence>
<comment type="cofactor">
    <cofactor evidence="17">
        <name>Co(2+)</name>
        <dbReference type="ChEBI" id="CHEBI:48828"/>
    </cofactor>
    <cofactor evidence="17">
        <name>Zn(2+)</name>
        <dbReference type="ChEBI" id="CHEBI:29105"/>
    </cofactor>
    <text evidence="17">Binds 1 divalent metal cation per subunit. Can use either Co(2+) or Zn(2+).</text>
</comment>
<evidence type="ECO:0000259" key="19">
    <source>
        <dbReference type="Pfam" id="PF24621"/>
    </source>
</evidence>
<keyword evidence="15 17" id="KW-0456">Lyase</keyword>
<dbReference type="SUPFAM" id="SSF56796">
    <property type="entry name" value="Dehydroquinate synthase-like"/>
    <property type="match status" value="1"/>
</dbReference>
<feature type="binding site" evidence="17">
    <location>
        <position position="139"/>
    </location>
    <ligand>
        <name>NAD(+)</name>
        <dbReference type="ChEBI" id="CHEBI:57540"/>
    </ligand>
</feature>
<accession>A0ABW5Q4W9</accession>
<comment type="caution">
    <text evidence="17">Lacks conserved residue(s) required for the propagation of feature annotation.</text>
</comment>
<evidence type="ECO:0000259" key="18">
    <source>
        <dbReference type="Pfam" id="PF01761"/>
    </source>
</evidence>
<feature type="binding site" evidence="17">
    <location>
        <position position="259"/>
    </location>
    <ligand>
        <name>Zn(2+)</name>
        <dbReference type="ChEBI" id="CHEBI:29105"/>
    </ligand>
</feature>
<dbReference type="InterPro" id="IPR030963">
    <property type="entry name" value="DHQ_synth_fam"/>
</dbReference>
<name>A0ABW5Q4W9_9BACI</name>
<comment type="catalytic activity">
    <reaction evidence="1 17">
        <text>7-phospho-2-dehydro-3-deoxy-D-arabino-heptonate = 3-dehydroquinate + phosphate</text>
        <dbReference type="Rhea" id="RHEA:21968"/>
        <dbReference type="ChEBI" id="CHEBI:32364"/>
        <dbReference type="ChEBI" id="CHEBI:43474"/>
        <dbReference type="ChEBI" id="CHEBI:58394"/>
        <dbReference type="EC" id="4.2.3.4"/>
    </reaction>
</comment>
<dbReference type="HAMAP" id="MF_00110">
    <property type="entry name" value="DHQ_synthase"/>
    <property type="match status" value="1"/>
</dbReference>
<dbReference type="InterPro" id="IPR016037">
    <property type="entry name" value="DHQ_synth_AroB"/>
</dbReference>
<dbReference type="InterPro" id="IPR056179">
    <property type="entry name" value="DHQS_C"/>
</dbReference>